<evidence type="ECO:0000256" key="1">
    <source>
        <dbReference type="SAM" id="MobiDB-lite"/>
    </source>
</evidence>
<feature type="compositionally biased region" description="Polar residues" evidence="1">
    <location>
        <begin position="450"/>
        <end position="468"/>
    </location>
</feature>
<dbReference type="Proteomes" id="UP001222027">
    <property type="component" value="Unassembled WGS sequence"/>
</dbReference>
<dbReference type="AlphaFoldDB" id="A0AAV8RLW6"/>
<gene>
    <name evidence="3" type="ORF">OPV22_006946</name>
    <name evidence="4" type="ORF">OPV22_006947</name>
</gene>
<comment type="caution">
    <text evidence="4">The sequence shown here is derived from an EMBL/GenBank/DDBJ whole genome shotgun (WGS) entry which is preliminary data.</text>
</comment>
<keyword evidence="2" id="KW-0732">Signal</keyword>
<dbReference type="Gene3D" id="1.20.58.1520">
    <property type="match status" value="1"/>
</dbReference>
<evidence type="ECO:0008006" key="6">
    <source>
        <dbReference type="Google" id="ProtNLM"/>
    </source>
</evidence>
<name>A0AAV8RLW6_ENSVE</name>
<organism evidence="4 5">
    <name type="scientific">Ensete ventricosum</name>
    <name type="common">Abyssinian banana</name>
    <name type="synonym">Musa ensete</name>
    <dbReference type="NCBI Taxonomy" id="4639"/>
    <lineage>
        <taxon>Eukaryota</taxon>
        <taxon>Viridiplantae</taxon>
        <taxon>Streptophyta</taxon>
        <taxon>Embryophyta</taxon>
        <taxon>Tracheophyta</taxon>
        <taxon>Spermatophyta</taxon>
        <taxon>Magnoliopsida</taxon>
        <taxon>Liliopsida</taxon>
        <taxon>Zingiberales</taxon>
        <taxon>Musaceae</taxon>
        <taxon>Ensete</taxon>
    </lineage>
</organism>
<dbReference type="PANTHER" id="PTHR34056">
    <property type="entry name" value="GPI-ANCHORED PROTEIN"/>
    <property type="match status" value="1"/>
</dbReference>
<evidence type="ECO:0000313" key="5">
    <source>
        <dbReference type="Proteomes" id="UP001222027"/>
    </source>
</evidence>
<proteinExistence type="predicted"/>
<feature type="signal peptide" evidence="2">
    <location>
        <begin position="1"/>
        <end position="22"/>
    </location>
</feature>
<keyword evidence="5" id="KW-1185">Reference proteome</keyword>
<accession>A0AAV8RLW6</accession>
<dbReference type="PANTHER" id="PTHR34056:SF1">
    <property type="entry name" value="GPI-ANCHORED PROTEIN"/>
    <property type="match status" value="1"/>
</dbReference>
<protein>
    <recommendedName>
        <fullName evidence="6">SPARK domain-containing protein</fullName>
    </recommendedName>
</protein>
<evidence type="ECO:0000313" key="3">
    <source>
        <dbReference type="EMBL" id="KAJ8506060.1"/>
    </source>
</evidence>
<dbReference type="Pfam" id="PF03999">
    <property type="entry name" value="MAP65_ASE1"/>
    <property type="match status" value="1"/>
</dbReference>
<dbReference type="EMBL" id="JAQQAF010000002">
    <property type="protein sequence ID" value="KAJ8506061.1"/>
    <property type="molecule type" value="Genomic_DNA"/>
</dbReference>
<evidence type="ECO:0000313" key="4">
    <source>
        <dbReference type="EMBL" id="KAJ8506061.1"/>
    </source>
</evidence>
<evidence type="ECO:0000256" key="2">
    <source>
        <dbReference type="SAM" id="SignalP"/>
    </source>
</evidence>
<dbReference type="EMBL" id="JAQQAF010000002">
    <property type="protein sequence ID" value="KAJ8506060.1"/>
    <property type="molecule type" value="Genomic_DNA"/>
</dbReference>
<sequence length="522" mass="55902">MPRVLPFVTILVLLFLLFSSTATDPHPAVVPASPEWSSAACPLDIPDDLLHDITTACSPVDSGSDSHSHSATLSRCCPSLAASLHAAHAAAALAVLSPASNNGSAVPDPPDDSEACASAADVALRARGVLLPRPNETCDLTYCYCGVRLRRLHCPGPFVASAAGGRWVPANEDTATLIQTECRLPGLDGCTRCLHSLYQLRSEEAEGVTGDVTAMDRQRECQLMGLTWLIAENRAHYLHIAALVLRAFMASPTGVDPTSCSVPGGTGDDIPLLVDSGSFGAGKDILERVEKWLAACEEETWLEDYNRDENRYSAGRGAHLTLKRAEKARALVSKIPAMVDTLENKVTAWEKERGTEFIYDGVSIYNASWTFCDQKKLQGQLTAEKEVLYGSKPSPAKLQSFKKTHKTLTLSPSQRISLGAAAATHTPKKAYEVGTVSSGTRGIDNAGLSEKSSSNATATAAFETSSPSEDVKDTTKAMRVSTPKSPRKVAADGTGEGDATEYSFEERRLVFYLSRKRDEGAL</sequence>
<dbReference type="InterPro" id="IPR040376">
    <property type="entry name" value="At4g28100-like"/>
</dbReference>
<feature type="chain" id="PRO_5044716642" description="SPARK domain-containing protein" evidence="2">
    <location>
        <begin position="23"/>
        <end position="522"/>
    </location>
</feature>
<reference evidence="4 5" key="1">
    <citation type="submission" date="2022-12" db="EMBL/GenBank/DDBJ databases">
        <title>Chromosome-scale assembly of the Ensete ventricosum genome.</title>
        <authorList>
            <person name="Dussert Y."/>
            <person name="Stocks J."/>
            <person name="Wendawek A."/>
            <person name="Woldeyes F."/>
            <person name="Nichols R.A."/>
            <person name="Borrell J.S."/>
        </authorList>
    </citation>
    <scope>NUCLEOTIDE SEQUENCE [LARGE SCALE GENOMIC DNA]</scope>
    <source>
        <strain evidence="5">cv. Maze</strain>
        <strain evidence="4">MazeRef_0001</strain>
        <tissue evidence="4">Seeds</tissue>
    </source>
</reference>
<feature type="region of interest" description="Disordered" evidence="1">
    <location>
        <begin position="441"/>
        <end position="500"/>
    </location>
</feature>